<reference evidence="1 2" key="1">
    <citation type="submission" date="2024-04" db="EMBL/GenBank/DDBJ databases">
        <authorList>
            <consortium name="Genoscope - CEA"/>
            <person name="William W."/>
        </authorList>
    </citation>
    <scope>NUCLEOTIDE SEQUENCE [LARGE SCALE GENOMIC DNA]</scope>
</reference>
<gene>
    <name evidence="1" type="ORF">GSLYS_00012148001</name>
</gene>
<dbReference type="Gene3D" id="2.40.10.10">
    <property type="entry name" value="Trypsin-like serine proteases"/>
    <property type="match status" value="1"/>
</dbReference>
<dbReference type="SUPFAM" id="SSF50494">
    <property type="entry name" value="Trypsin-like serine proteases"/>
    <property type="match status" value="1"/>
</dbReference>
<organism evidence="1 2">
    <name type="scientific">Lymnaea stagnalis</name>
    <name type="common">Great pond snail</name>
    <name type="synonym">Helix stagnalis</name>
    <dbReference type="NCBI Taxonomy" id="6523"/>
    <lineage>
        <taxon>Eukaryota</taxon>
        <taxon>Metazoa</taxon>
        <taxon>Spiralia</taxon>
        <taxon>Lophotrochozoa</taxon>
        <taxon>Mollusca</taxon>
        <taxon>Gastropoda</taxon>
        <taxon>Heterobranchia</taxon>
        <taxon>Euthyneura</taxon>
        <taxon>Panpulmonata</taxon>
        <taxon>Hygrophila</taxon>
        <taxon>Lymnaeoidea</taxon>
        <taxon>Lymnaeidae</taxon>
        <taxon>Lymnaea</taxon>
    </lineage>
</organism>
<evidence type="ECO:0008006" key="3">
    <source>
        <dbReference type="Google" id="ProtNLM"/>
    </source>
</evidence>
<dbReference type="EMBL" id="CAXITT010000294">
    <property type="protein sequence ID" value="CAL1538327.1"/>
    <property type="molecule type" value="Genomic_DNA"/>
</dbReference>
<accession>A0AAV2HVT9</accession>
<proteinExistence type="predicted"/>
<evidence type="ECO:0000313" key="2">
    <source>
        <dbReference type="Proteomes" id="UP001497497"/>
    </source>
</evidence>
<dbReference type="InterPro" id="IPR043504">
    <property type="entry name" value="Peptidase_S1_PA_chymotrypsin"/>
</dbReference>
<dbReference type="Proteomes" id="UP001497497">
    <property type="component" value="Unassembled WGS sequence"/>
</dbReference>
<name>A0AAV2HVT9_LYMST</name>
<sequence length="308" mass="35250">MGVIEILEVKKREDYKKSYEQCEDYKKSYEQCEKNHHDKFYNFEDISKLPLPSEPYQGMLRIQLLHMALLTAHIKVDGEKLRFGSGMVQRVRLARGSRCPMEKCRKEGKCHQWAIVTVSTVNHVVGTHEEAANTSVKLFYNKDSQKVRKKRRKIKTLKGCKVIHTDKDIGDFDWCAFDSVTHDITLARKLRGYIETLENLQKRVYDQIKDKRKEGRAMVVIVSHPHGGPKKVSVGRTVGDRETMKEVRDSQVWCRYRYDAVTCGASSGGPIFIAGQPVCGFGYWFGHPHNHAGTDGDNYSSVGVDHTL</sequence>
<dbReference type="InterPro" id="IPR009003">
    <property type="entry name" value="Peptidase_S1_PA"/>
</dbReference>
<comment type="caution">
    <text evidence="1">The sequence shown here is derived from an EMBL/GenBank/DDBJ whole genome shotgun (WGS) entry which is preliminary data.</text>
</comment>
<keyword evidence="2" id="KW-1185">Reference proteome</keyword>
<evidence type="ECO:0000313" key="1">
    <source>
        <dbReference type="EMBL" id="CAL1538327.1"/>
    </source>
</evidence>
<protein>
    <recommendedName>
        <fullName evidence="3">Peptidase S1 domain-containing protein</fullName>
    </recommendedName>
</protein>
<dbReference type="AlphaFoldDB" id="A0AAV2HVT9"/>